<keyword evidence="1" id="KW-0812">Transmembrane</keyword>
<accession>A0ABQ1HDM0</accession>
<evidence type="ECO:0000256" key="1">
    <source>
        <dbReference type="SAM" id="Phobius"/>
    </source>
</evidence>
<keyword evidence="1" id="KW-1133">Transmembrane helix</keyword>
<dbReference type="EMBL" id="BMKC01000001">
    <property type="protein sequence ID" value="GGA72502.1"/>
    <property type="molecule type" value="Genomic_DNA"/>
</dbReference>
<proteinExistence type="predicted"/>
<evidence type="ECO:0000313" key="4">
    <source>
        <dbReference type="Proteomes" id="UP000623419"/>
    </source>
</evidence>
<evidence type="ECO:0000313" key="3">
    <source>
        <dbReference type="EMBL" id="GGA72502.1"/>
    </source>
</evidence>
<comment type="caution">
    <text evidence="3">The sequence shown here is derived from an EMBL/GenBank/DDBJ whole genome shotgun (WGS) entry which is preliminary data.</text>
</comment>
<organism evidence="3 4">
    <name type="scientific">Arenimonas soli</name>
    <dbReference type="NCBI Taxonomy" id="2269504"/>
    <lineage>
        <taxon>Bacteria</taxon>
        <taxon>Pseudomonadati</taxon>
        <taxon>Pseudomonadota</taxon>
        <taxon>Gammaproteobacteria</taxon>
        <taxon>Lysobacterales</taxon>
        <taxon>Lysobacteraceae</taxon>
        <taxon>Arenimonas</taxon>
    </lineage>
</organism>
<reference evidence="4" key="1">
    <citation type="journal article" date="2019" name="Int. J. Syst. Evol. Microbiol.">
        <title>The Global Catalogue of Microorganisms (GCM) 10K type strain sequencing project: providing services to taxonomists for standard genome sequencing and annotation.</title>
        <authorList>
            <consortium name="The Broad Institute Genomics Platform"/>
            <consortium name="The Broad Institute Genome Sequencing Center for Infectious Disease"/>
            <person name="Wu L."/>
            <person name="Ma J."/>
        </authorList>
    </citation>
    <scope>NUCLEOTIDE SEQUENCE [LARGE SCALE GENOMIC DNA]</scope>
    <source>
        <strain evidence="4">CGMCC 1.15905</strain>
    </source>
</reference>
<dbReference type="Pfam" id="PF18917">
    <property type="entry name" value="LiaI-LiaF-like_TM1"/>
    <property type="match status" value="1"/>
</dbReference>
<keyword evidence="1" id="KW-0472">Membrane</keyword>
<name>A0ABQ1HDM0_9GAMM</name>
<dbReference type="InterPro" id="IPR043726">
    <property type="entry name" value="LiaI-LiaF-like_TM1"/>
</dbReference>
<feature type="domain" description="LiaI-LiaF-like transmembrane region" evidence="2">
    <location>
        <begin position="5"/>
        <end position="49"/>
    </location>
</feature>
<protein>
    <recommendedName>
        <fullName evidence="2">LiaI-LiaF-like transmembrane region domain-containing protein</fullName>
    </recommendedName>
</protein>
<gene>
    <name evidence="3" type="ORF">GCM10011521_08290</name>
</gene>
<sequence>MKANLIPAIILIVLGVLLLANNLVPNFRVWEMLLDWWPLVLVALGINMLVRKT</sequence>
<keyword evidence="4" id="KW-1185">Reference proteome</keyword>
<feature type="transmembrane region" description="Helical" evidence="1">
    <location>
        <begin position="30"/>
        <end position="50"/>
    </location>
</feature>
<dbReference type="Proteomes" id="UP000623419">
    <property type="component" value="Unassembled WGS sequence"/>
</dbReference>
<evidence type="ECO:0000259" key="2">
    <source>
        <dbReference type="Pfam" id="PF18917"/>
    </source>
</evidence>
<dbReference type="RefSeq" id="WP_188661608.1">
    <property type="nucleotide sequence ID" value="NZ_BMKC01000001.1"/>
</dbReference>